<dbReference type="GO" id="GO:0005694">
    <property type="term" value="C:chromosome"/>
    <property type="evidence" value="ECO:0007669"/>
    <property type="project" value="UniProtKB-ARBA"/>
</dbReference>
<dbReference type="RefSeq" id="XP_037142788.1">
    <property type="nucleotide sequence ID" value="XM_037286893.1"/>
</dbReference>
<protein>
    <recommendedName>
        <fullName evidence="12">PHD-type domain-containing protein</fullName>
    </recommendedName>
</protein>
<evidence type="ECO:0000256" key="2">
    <source>
        <dbReference type="ARBA" id="ARBA00022771"/>
    </source>
</evidence>
<dbReference type="InterPro" id="IPR013083">
    <property type="entry name" value="Znf_RING/FYVE/PHD"/>
</dbReference>
<feature type="domain" description="PHD-type" evidence="6">
    <location>
        <begin position="1097"/>
        <end position="1156"/>
    </location>
</feature>
<gene>
    <name evidence="10" type="ORF">HG535_0B00980</name>
</gene>
<sequence>MCELRYIQTETSQTICRDMAHNDSKSMPKQRAGTRSVNYSEKEADADLIRRIDQFEKVDTKSKPPNRVGRPRSNKSTADKNGNTGTSSGVTKNKHQSFLNDKAVGWNFIPVLPPNLRKTSRFSNILDLKDALVNVSQNTLKNSDRLLLKAGDTIYMVSEPPGEPYYIGRVVQFVPKVEFSQLIDKLKAVTSELSAKYFHVKMNWFYRSRDIQDKTSNFDTRLVYASLHEDICPIISYRGKCTVLHVDEFENENSNTAEFITRPNVFYFDQLFDRYSLAYYNVVSSEKLLTLHKSSPFLYLLSKRFRYMFIEDKYPLNKILRKYVIKDNTSENEANDESWDDRCSVCREWCRSSQRLKCDECYSCVHLHCMDPPLEKKPNKGIIWLCFNCLKRHEGTSEALRELNDEQTKQTESIGAFKDKLDCISRNVIEEGDSKVDERHWFQYMGQNMICHLEDLLQRNFYIPYPFKNSRIGIKYQWAGNAKFEKWEPVPYSTDRTDERGSDQTSDLLWVMEDGKINDGSLEAYIQKCKDKFPAELKIMAESCNFLDMITKALMDQNYSLDRAFSECKKLLSRESLREPTFSTLEVEKFENAVAQYGSELHLVCKDVDSQPMSSIVRYYYYWKKTENGQRIWGGFKGRPKNKAKLNAADKEVEKLTNKGKSPRERKPTKLALENKNTVVKEELKFLDESCFETENLSLVRTCFKCVFCDIDYSPLWYKITGGCDDEHVKNKMHTGFNDKFENKTGAHKEVNNVRKKTSGESNDSSNKQPRLDALCIRCARLWRRYGIKWQPPVDILKRLSGNSMYVLNSNIDQALEERNANVLTSKPEQARNKLLEWEQVTDSEFILRQRPDFIQNPDHFAKLKTNTLSSRSALYRLAKKPIDKNQFNIEHSRRELENLLATVMRKQAKTIDHRPKSAPVVKKEKQETATKSKSTPQGDLPKKSPTPPILTAVNYGIDLNSGGDIQIEIPSLNGKLGTVTIKNNFEKVIIDEILLDQLKRLSTARKRTHFEESSILSFEPSLKARKIDNDGILGSTSNHDPMPMANIRPSPEVVHENSTTALLRAYRNSVTPREGPPGVKFSIDAKRSSNDDIQRSEYCSVCRQKFEKFQYKDLCCHNCGMRVHYCCYGANRDKENFHEVGSKNSTWICDPCSNDLNPSASTNYKCVLCYSKNREFEFSKNPNDGALREALKCTNSGSWAHAACAIFNKDIKFGSASSLQPIMNTKLALMKNSNNSCGLCGIEGGGLVKCDLCERLFHVTCSQKNPGFSLVFKMADIHRSDNEATVSGNSHYFTPVLLCNDHQMNPADVNSVYASLDTRISNKSSSLMNIFMSSRNYESKYNMVYERYLEQRECEEKDTTKVKTDGISENVNEIECTDTSIDGNPPLDDEKVKEAVSFLQDLCTRKKNESRKSEQTDENFCDFIQTYTSKSDSYGNRGEELSEAEVKMLMDGINPDDFDIQCSKDGKESKRKKQKNKIKELVNSSK</sequence>
<feature type="region of interest" description="Disordered" evidence="5">
    <location>
        <begin position="740"/>
        <end position="769"/>
    </location>
</feature>
<dbReference type="InterPro" id="IPR009057">
    <property type="entry name" value="Homeodomain-like_sf"/>
</dbReference>
<dbReference type="Gene3D" id="1.10.10.60">
    <property type="entry name" value="Homeodomain-like"/>
    <property type="match status" value="1"/>
</dbReference>
<evidence type="ECO:0008006" key="12">
    <source>
        <dbReference type="Google" id="ProtNLM"/>
    </source>
</evidence>
<proteinExistence type="predicted"/>
<dbReference type="SUPFAM" id="SSF57903">
    <property type="entry name" value="FYVE/PHD zinc finger"/>
    <property type="match status" value="2"/>
</dbReference>
<dbReference type="PANTHER" id="PTHR47672">
    <property type="entry name" value="E3 UBIQUITIN-PROTEIN LIGASE SNT2"/>
    <property type="match status" value="1"/>
</dbReference>
<dbReference type="GO" id="GO:0003682">
    <property type="term" value="F:chromatin binding"/>
    <property type="evidence" value="ECO:0007669"/>
    <property type="project" value="InterPro"/>
</dbReference>
<feature type="compositionally biased region" description="Polar residues" evidence="5">
    <location>
        <begin position="760"/>
        <end position="769"/>
    </location>
</feature>
<feature type="compositionally biased region" description="Basic and acidic residues" evidence="5">
    <location>
        <begin position="648"/>
        <end position="668"/>
    </location>
</feature>
<feature type="region of interest" description="Disordered" evidence="5">
    <location>
        <begin position="909"/>
        <end position="948"/>
    </location>
</feature>
<dbReference type="Pfam" id="PF13832">
    <property type="entry name" value="zf-HC5HC2H_2"/>
    <property type="match status" value="1"/>
</dbReference>
<dbReference type="InterPro" id="IPR029617">
    <property type="entry name" value="Snt2"/>
</dbReference>
<evidence type="ECO:0000256" key="4">
    <source>
        <dbReference type="PROSITE-ProRule" id="PRU00146"/>
    </source>
</evidence>
<dbReference type="SUPFAM" id="SSF46689">
    <property type="entry name" value="Homeodomain-like"/>
    <property type="match status" value="1"/>
</dbReference>
<feature type="compositionally biased region" description="Basic and acidic residues" evidence="5">
    <location>
        <begin position="740"/>
        <end position="753"/>
    </location>
</feature>
<dbReference type="GeneID" id="59234721"/>
<keyword evidence="3" id="KW-0862">Zinc</keyword>
<feature type="domain" description="PHD-type" evidence="9">
    <location>
        <begin position="1164"/>
        <end position="1304"/>
    </location>
</feature>
<evidence type="ECO:0000259" key="9">
    <source>
        <dbReference type="PROSITE" id="PS51805"/>
    </source>
</evidence>
<dbReference type="Gene3D" id="3.30.40.10">
    <property type="entry name" value="Zinc/RING finger domain, C3HC4 (zinc finger)"/>
    <property type="match status" value="3"/>
</dbReference>
<dbReference type="PROSITE" id="PS51038">
    <property type="entry name" value="BAH"/>
    <property type="match status" value="1"/>
</dbReference>
<dbReference type="PROSITE" id="PS50016">
    <property type="entry name" value="ZF_PHD_2"/>
    <property type="match status" value="2"/>
</dbReference>
<dbReference type="InterPro" id="IPR001965">
    <property type="entry name" value="Znf_PHD"/>
</dbReference>
<evidence type="ECO:0000256" key="5">
    <source>
        <dbReference type="SAM" id="MobiDB-lite"/>
    </source>
</evidence>
<dbReference type="InterPro" id="IPR019787">
    <property type="entry name" value="Znf_PHD-finger"/>
</dbReference>
<dbReference type="Gene3D" id="2.30.30.490">
    <property type="match status" value="1"/>
</dbReference>
<evidence type="ECO:0000259" key="7">
    <source>
        <dbReference type="PROSITE" id="PS51038"/>
    </source>
</evidence>
<feature type="domain" description="BAH" evidence="7">
    <location>
        <begin position="146"/>
        <end position="283"/>
    </location>
</feature>
<evidence type="ECO:0000259" key="6">
    <source>
        <dbReference type="PROSITE" id="PS50016"/>
    </source>
</evidence>
<dbReference type="SMART" id="SM00249">
    <property type="entry name" value="PHD"/>
    <property type="match status" value="3"/>
</dbReference>
<dbReference type="GO" id="GO:0036205">
    <property type="term" value="P:histone catabolic process"/>
    <property type="evidence" value="ECO:0007669"/>
    <property type="project" value="TreeGrafter"/>
</dbReference>
<evidence type="ECO:0000259" key="8">
    <source>
        <dbReference type="PROSITE" id="PS51293"/>
    </source>
</evidence>
<evidence type="ECO:0000256" key="1">
    <source>
        <dbReference type="ARBA" id="ARBA00022723"/>
    </source>
</evidence>
<evidence type="ECO:0000256" key="3">
    <source>
        <dbReference type="ARBA" id="ARBA00022833"/>
    </source>
</evidence>
<dbReference type="InterPro" id="IPR034732">
    <property type="entry name" value="EPHD"/>
</dbReference>
<dbReference type="InterPro" id="IPR043151">
    <property type="entry name" value="BAH_sf"/>
</dbReference>
<feature type="domain" description="PHD-type" evidence="6">
    <location>
        <begin position="340"/>
        <end position="392"/>
    </location>
</feature>
<dbReference type="EMBL" id="CP058605">
    <property type="protein sequence ID" value="QLG71060.1"/>
    <property type="molecule type" value="Genomic_DNA"/>
</dbReference>
<dbReference type="InterPro" id="IPR017884">
    <property type="entry name" value="SANT_dom"/>
</dbReference>
<feature type="domain" description="SANT" evidence="8">
    <location>
        <begin position="577"/>
        <end position="628"/>
    </location>
</feature>
<dbReference type="KEGG" id="zmk:HG535_0B00980"/>
<name>A0A7H9AXB9_ZYGMR</name>
<reference evidence="10 11" key="1">
    <citation type="submission" date="2020-07" db="EMBL/GenBank/DDBJ databases">
        <title>The yeast mating-type switching endonuclease HO is a domesticated member of an unorthodox homing genetic element family.</title>
        <authorList>
            <person name="Coughlan A.Y."/>
            <person name="Lombardi L."/>
            <person name="Braun-Galleani S."/>
            <person name="Martos A.R."/>
            <person name="Galeote V."/>
            <person name="Bigey F."/>
            <person name="Dequin S."/>
            <person name="Byrne K.P."/>
            <person name="Wolfe K.H."/>
        </authorList>
    </citation>
    <scope>NUCLEOTIDE SEQUENCE [LARGE SCALE GENOMIC DNA]</scope>
    <source>
        <strain evidence="10 11">NRRL Y-6702</strain>
    </source>
</reference>
<dbReference type="InterPro" id="IPR011011">
    <property type="entry name" value="Znf_FYVE_PHD"/>
</dbReference>
<feature type="compositionally biased region" description="Basic and acidic residues" evidence="5">
    <location>
        <begin position="910"/>
        <end position="931"/>
    </location>
</feature>
<dbReference type="GO" id="GO:0008270">
    <property type="term" value="F:zinc ion binding"/>
    <property type="evidence" value="ECO:0007669"/>
    <property type="project" value="UniProtKB-KW"/>
</dbReference>
<dbReference type="GO" id="GO:0048189">
    <property type="term" value="C:Lid2 complex"/>
    <property type="evidence" value="ECO:0007669"/>
    <property type="project" value="TreeGrafter"/>
</dbReference>
<dbReference type="GO" id="GO:0004842">
    <property type="term" value="F:ubiquitin-protein transferase activity"/>
    <property type="evidence" value="ECO:0007669"/>
    <property type="project" value="TreeGrafter"/>
</dbReference>
<dbReference type="Pfam" id="PF00628">
    <property type="entry name" value="PHD"/>
    <property type="match status" value="1"/>
</dbReference>
<accession>A0A7H9AXB9</accession>
<evidence type="ECO:0000313" key="10">
    <source>
        <dbReference type="EMBL" id="QLG71060.1"/>
    </source>
</evidence>
<dbReference type="PANTHER" id="PTHR47672:SF1">
    <property type="entry name" value="E3 UBIQUITIN-PROTEIN LIGASE SNT2"/>
    <property type="match status" value="1"/>
</dbReference>
<feature type="region of interest" description="Disordered" evidence="5">
    <location>
        <begin position="1455"/>
        <end position="1487"/>
    </location>
</feature>
<feature type="region of interest" description="Disordered" evidence="5">
    <location>
        <begin position="18"/>
        <end position="43"/>
    </location>
</feature>
<feature type="compositionally biased region" description="Polar residues" evidence="5">
    <location>
        <begin position="74"/>
        <end position="94"/>
    </location>
</feature>
<feature type="region of interest" description="Disordered" evidence="5">
    <location>
        <begin position="55"/>
        <end position="94"/>
    </location>
</feature>
<dbReference type="PROSITE" id="PS51293">
    <property type="entry name" value="SANT"/>
    <property type="match status" value="1"/>
</dbReference>
<dbReference type="Pfam" id="PF01426">
    <property type="entry name" value="BAH"/>
    <property type="match status" value="1"/>
</dbReference>
<organism evidence="10 11">
    <name type="scientific">Zygotorulaspora mrakii</name>
    <name type="common">Zygosaccharomyces mrakii</name>
    <dbReference type="NCBI Taxonomy" id="42260"/>
    <lineage>
        <taxon>Eukaryota</taxon>
        <taxon>Fungi</taxon>
        <taxon>Dikarya</taxon>
        <taxon>Ascomycota</taxon>
        <taxon>Saccharomycotina</taxon>
        <taxon>Saccharomycetes</taxon>
        <taxon>Saccharomycetales</taxon>
        <taxon>Saccharomycetaceae</taxon>
        <taxon>Zygotorulaspora</taxon>
    </lineage>
</organism>
<evidence type="ECO:0000313" key="11">
    <source>
        <dbReference type="Proteomes" id="UP000509704"/>
    </source>
</evidence>
<keyword evidence="1" id="KW-0479">Metal-binding</keyword>
<dbReference type="OrthoDB" id="336088at2759"/>
<keyword evidence="11" id="KW-1185">Reference proteome</keyword>
<dbReference type="CDD" id="cd15497">
    <property type="entry name" value="PHD1_Snt2p_like"/>
    <property type="match status" value="1"/>
</dbReference>
<dbReference type="Proteomes" id="UP000509704">
    <property type="component" value="Chromosome 2"/>
</dbReference>
<feature type="region of interest" description="Disordered" evidence="5">
    <location>
        <begin position="647"/>
        <end position="670"/>
    </location>
</feature>
<dbReference type="GO" id="GO:0006355">
    <property type="term" value="P:regulation of DNA-templated transcription"/>
    <property type="evidence" value="ECO:0007669"/>
    <property type="project" value="UniProtKB-ARBA"/>
</dbReference>
<dbReference type="PROSITE" id="PS51805">
    <property type="entry name" value="EPHD"/>
    <property type="match status" value="1"/>
</dbReference>
<dbReference type="InterPro" id="IPR001025">
    <property type="entry name" value="BAH_dom"/>
</dbReference>
<keyword evidence="2 4" id="KW-0863">Zinc-finger</keyword>
<dbReference type="SMART" id="SM00439">
    <property type="entry name" value="BAH"/>
    <property type="match status" value="1"/>
</dbReference>